<keyword evidence="4" id="KW-0812">Transmembrane</keyword>
<evidence type="ECO:0000313" key="8">
    <source>
        <dbReference type="Proteomes" id="UP000429607"/>
    </source>
</evidence>
<evidence type="ECO:0000313" key="9">
    <source>
        <dbReference type="Proteomes" id="UP000434957"/>
    </source>
</evidence>
<feature type="transmembrane region" description="Helical" evidence="4">
    <location>
        <begin position="237"/>
        <end position="260"/>
    </location>
</feature>
<keyword evidence="3" id="KW-0964">Secreted</keyword>
<sequence length="304" mass="34651">MDVKMTLPPTNEIKLVCGVYHLAKMYSVVTRLEETVGSVRAKLGEKLSVLPHNLRLYLAKNDDGWLKADKNLDILLSRGPVKNESGDTEFEEIWPSQLQSSHFDQQIPDGMVHVLVKLPKKNLKRRKTDVEAPSALKTRKVPMTFEAFMAPLNLDELKVKASKSEDLPKDGDFLKLLEWDDDDCGKVKDIQTIGDIVSFTGSKFYVRKEILRVLENFKKFLHVKLGITTEEFRKEQFIFMGSPGMGYSCILALICFYLVIEKNVPVVWHGVVAVGGPVTRLFDQGKYYEWPDRKGDIYSTIYDS</sequence>
<evidence type="ECO:0000256" key="2">
    <source>
        <dbReference type="ARBA" id="ARBA00004613"/>
    </source>
</evidence>
<keyword evidence="4" id="KW-0472">Membrane</keyword>
<dbReference type="Proteomes" id="UP000429607">
    <property type="component" value="Unassembled WGS sequence"/>
</dbReference>
<evidence type="ECO:0000256" key="3">
    <source>
        <dbReference type="ARBA" id="ARBA00022525"/>
    </source>
</evidence>
<dbReference type="Proteomes" id="UP000434957">
    <property type="component" value="Unassembled WGS sequence"/>
</dbReference>
<evidence type="ECO:0000256" key="1">
    <source>
        <dbReference type="ARBA" id="ARBA00004340"/>
    </source>
</evidence>
<evidence type="ECO:0000259" key="5">
    <source>
        <dbReference type="Pfam" id="PF20147"/>
    </source>
</evidence>
<dbReference type="Pfam" id="PF20147">
    <property type="entry name" value="Crinkler"/>
    <property type="match status" value="1"/>
</dbReference>
<name>A0A6A3HIT5_9STRA</name>
<reference evidence="6 8" key="1">
    <citation type="submission" date="2018-09" db="EMBL/GenBank/DDBJ databases">
        <title>Genomic investigation of the strawberry pathogen Phytophthora fragariae indicates pathogenicity is determined by transcriptional variation in three key races.</title>
        <authorList>
            <person name="Adams T.M."/>
            <person name="Armitage A.D."/>
            <person name="Sobczyk M.K."/>
            <person name="Bates H.J."/>
            <person name="Dunwell J.M."/>
            <person name="Nellist C.F."/>
            <person name="Harrison R.J."/>
        </authorList>
    </citation>
    <scope>NUCLEOTIDE SEQUENCE [LARGE SCALE GENOMIC DNA]</scope>
    <source>
        <strain evidence="6 8">SCRP249</strain>
        <strain evidence="7 9">SCRP333</strain>
    </source>
</reference>
<keyword evidence="9" id="KW-1185">Reference proteome</keyword>
<organism evidence="6 8">
    <name type="scientific">Phytophthora rubi</name>
    <dbReference type="NCBI Taxonomy" id="129364"/>
    <lineage>
        <taxon>Eukaryota</taxon>
        <taxon>Sar</taxon>
        <taxon>Stramenopiles</taxon>
        <taxon>Oomycota</taxon>
        <taxon>Peronosporomycetes</taxon>
        <taxon>Peronosporales</taxon>
        <taxon>Peronosporaceae</taxon>
        <taxon>Phytophthora</taxon>
    </lineage>
</organism>
<accession>A0A6A3HIT5</accession>
<dbReference type="GO" id="GO:0005576">
    <property type="term" value="C:extracellular region"/>
    <property type="evidence" value="ECO:0007669"/>
    <property type="project" value="UniProtKB-SubCell"/>
</dbReference>
<evidence type="ECO:0000313" key="7">
    <source>
        <dbReference type="EMBL" id="KAE9277679.1"/>
    </source>
</evidence>
<comment type="caution">
    <text evidence="6">The sequence shown here is derived from an EMBL/GenBank/DDBJ whole genome shotgun (WGS) entry which is preliminary data.</text>
</comment>
<comment type="subcellular location">
    <subcellularLocation>
        <location evidence="1">Host cell</location>
    </subcellularLocation>
    <subcellularLocation>
        <location evidence="2">Secreted</location>
    </subcellularLocation>
</comment>
<feature type="domain" description="Crinkler effector protein N-terminal" evidence="5">
    <location>
        <begin position="13"/>
        <end position="117"/>
    </location>
</feature>
<dbReference type="GO" id="GO:0043657">
    <property type="term" value="C:host cell"/>
    <property type="evidence" value="ECO:0007669"/>
    <property type="project" value="UniProtKB-SubCell"/>
</dbReference>
<evidence type="ECO:0000256" key="4">
    <source>
        <dbReference type="SAM" id="Phobius"/>
    </source>
</evidence>
<gene>
    <name evidence="6" type="ORF">PR001_g27732</name>
    <name evidence="7" type="ORF">PR003_g28723</name>
</gene>
<keyword evidence="4" id="KW-1133">Transmembrane helix</keyword>
<protein>
    <recommendedName>
        <fullName evidence="5">Crinkler effector protein N-terminal domain-containing protein</fullName>
    </recommendedName>
</protein>
<evidence type="ECO:0000313" key="6">
    <source>
        <dbReference type="EMBL" id="KAE8968634.1"/>
    </source>
</evidence>
<dbReference type="InterPro" id="IPR045379">
    <property type="entry name" value="Crinkler_N"/>
</dbReference>
<dbReference type="AlphaFoldDB" id="A0A6A3HIT5"/>
<dbReference type="EMBL" id="QXFV01004625">
    <property type="protein sequence ID" value="KAE8968634.1"/>
    <property type="molecule type" value="Genomic_DNA"/>
</dbReference>
<dbReference type="EMBL" id="QXFT01004486">
    <property type="protein sequence ID" value="KAE9277679.1"/>
    <property type="molecule type" value="Genomic_DNA"/>
</dbReference>
<proteinExistence type="predicted"/>